<dbReference type="InterPro" id="IPR039566">
    <property type="entry name" value="CvfB_S1_st"/>
</dbReference>
<dbReference type="PANTHER" id="PTHR37296">
    <property type="entry name" value="CONSERVED VIRULENCE FACTOR B"/>
    <property type="match status" value="1"/>
</dbReference>
<feature type="domain" description="Conserved virulence factor B first S1" evidence="2">
    <location>
        <begin position="8"/>
        <end position="65"/>
    </location>
</feature>
<evidence type="ECO:0000313" key="6">
    <source>
        <dbReference type="EMBL" id="RIW28628.1"/>
    </source>
</evidence>
<proteinExistence type="inferred from homology"/>
<feature type="domain" description="Conserved virulence factor B third S1" evidence="5">
    <location>
        <begin position="144"/>
        <end position="216"/>
    </location>
</feature>
<evidence type="ECO:0000313" key="7">
    <source>
        <dbReference type="Proteomes" id="UP000265801"/>
    </source>
</evidence>
<reference evidence="6 7" key="1">
    <citation type="submission" date="2018-09" db="EMBL/GenBank/DDBJ databases">
        <title>Bacillus saliacetes sp. nov., isolated from Thai shrimp paste (Ka-pi).</title>
        <authorList>
            <person name="Daroonpunt R."/>
            <person name="Tanasupawat S."/>
            <person name="Yiamsombut S."/>
        </authorList>
    </citation>
    <scope>NUCLEOTIDE SEQUENCE [LARGE SCALE GENOMIC DNA]</scope>
    <source>
        <strain evidence="6 7">SKP7-4</strain>
    </source>
</reference>
<feature type="domain" description="Conserved virulence factor B-like winged helix" evidence="3">
    <location>
        <begin position="229"/>
        <end position="283"/>
    </location>
</feature>
<dbReference type="Pfam" id="PF17783">
    <property type="entry name" value="WHD_CvfB"/>
    <property type="match status" value="1"/>
</dbReference>
<sequence>MFKELEAGTVQVLTVDREVDFGYFLTNGEEDVLLHHSQVEGEIEIEDEVKVFLYHDKEVRLTATMNIPKVQIGSYAWTEVVDVNSGLGVFVDIGLMKDILVSADDLPIYEDLWPAPGDKLYMSLRGDKNGRLYGKLATENIIGQITRRASKEMLKATVQGRVYRLLKVGTFFLSEQGYRCFVHENERRQEPRLGEQVEGRVIDVKEDGTLNVSFLPLKQDKMGEDADIITGYMDSRGGAMPLWDKSLPEEIKDKLGLSKASFKRAMGKLMKEGRVYQEEGWTYYKK</sequence>
<dbReference type="InterPro" id="IPR014464">
    <property type="entry name" value="CvfB_fam"/>
</dbReference>
<dbReference type="PANTHER" id="PTHR37296:SF1">
    <property type="entry name" value="CONSERVED VIRULENCE FACTOR B"/>
    <property type="match status" value="1"/>
</dbReference>
<accession>A0A3A1QNI5</accession>
<evidence type="ECO:0000259" key="5">
    <source>
        <dbReference type="Pfam" id="PF21543"/>
    </source>
</evidence>
<feature type="domain" description="Conserved virulence factor B second S1" evidence="4">
    <location>
        <begin position="75"/>
        <end position="135"/>
    </location>
</feature>
<evidence type="ECO:0000259" key="2">
    <source>
        <dbReference type="Pfam" id="PF13509"/>
    </source>
</evidence>
<evidence type="ECO:0008006" key="8">
    <source>
        <dbReference type="Google" id="ProtNLM"/>
    </source>
</evidence>
<dbReference type="Pfam" id="PF21543">
    <property type="entry name" value="CvfB_2nd"/>
    <property type="match status" value="1"/>
</dbReference>
<dbReference type="OrthoDB" id="9801597at2"/>
<dbReference type="EMBL" id="QXIR01000042">
    <property type="protein sequence ID" value="RIW28628.1"/>
    <property type="molecule type" value="Genomic_DNA"/>
</dbReference>
<dbReference type="AlphaFoldDB" id="A0A3A1QNI5"/>
<dbReference type="InterPro" id="IPR036388">
    <property type="entry name" value="WH-like_DNA-bd_sf"/>
</dbReference>
<dbReference type="Proteomes" id="UP000265801">
    <property type="component" value="Unassembled WGS sequence"/>
</dbReference>
<keyword evidence="7" id="KW-1185">Reference proteome</keyword>
<dbReference type="InterPro" id="IPR048587">
    <property type="entry name" value="CvfB_S1_3rd"/>
</dbReference>
<dbReference type="InterPro" id="IPR012340">
    <property type="entry name" value="NA-bd_OB-fold"/>
</dbReference>
<dbReference type="RefSeq" id="WP_119549355.1">
    <property type="nucleotide sequence ID" value="NZ_QXIR01000042.1"/>
</dbReference>
<name>A0A3A1QNI5_9BACI</name>
<evidence type="ECO:0000259" key="4">
    <source>
        <dbReference type="Pfam" id="PF21191"/>
    </source>
</evidence>
<protein>
    <recommendedName>
        <fullName evidence="8">S1 motif domain-containing protein</fullName>
    </recommendedName>
</protein>
<dbReference type="Pfam" id="PF13509">
    <property type="entry name" value="S1_2"/>
    <property type="match status" value="1"/>
</dbReference>
<evidence type="ECO:0000259" key="3">
    <source>
        <dbReference type="Pfam" id="PF17783"/>
    </source>
</evidence>
<dbReference type="InterPro" id="IPR040764">
    <property type="entry name" value="CvfB_WH"/>
</dbReference>
<gene>
    <name evidence="6" type="ORF">D3H55_21435</name>
</gene>
<dbReference type="Gene3D" id="1.10.10.10">
    <property type="entry name" value="Winged helix-like DNA-binding domain superfamily/Winged helix DNA-binding domain"/>
    <property type="match status" value="1"/>
</dbReference>
<dbReference type="Pfam" id="PF21191">
    <property type="entry name" value="CvfB_1st"/>
    <property type="match status" value="1"/>
</dbReference>
<dbReference type="Gene3D" id="2.40.50.140">
    <property type="entry name" value="Nucleic acid-binding proteins"/>
    <property type="match status" value="2"/>
</dbReference>
<dbReference type="InterPro" id="IPR048588">
    <property type="entry name" value="CvfB_S1_2nd"/>
</dbReference>
<evidence type="ECO:0000256" key="1">
    <source>
        <dbReference type="PIRNR" id="PIRNR012524"/>
    </source>
</evidence>
<comment type="caution">
    <text evidence="6">The sequence shown here is derived from an EMBL/GenBank/DDBJ whole genome shotgun (WGS) entry which is preliminary data.</text>
</comment>
<comment type="similarity">
    <text evidence="1">Belongs to the CvfB family.</text>
</comment>
<organism evidence="6 7">
    <name type="scientific">Bacillus salacetis</name>
    <dbReference type="NCBI Taxonomy" id="2315464"/>
    <lineage>
        <taxon>Bacteria</taxon>
        <taxon>Bacillati</taxon>
        <taxon>Bacillota</taxon>
        <taxon>Bacilli</taxon>
        <taxon>Bacillales</taxon>
        <taxon>Bacillaceae</taxon>
        <taxon>Bacillus</taxon>
    </lineage>
</organism>
<dbReference type="PIRSF" id="PIRSF012524">
    <property type="entry name" value="YitL_S1"/>
    <property type="match status" value="1"/>
</dbReference>